<evidence type="ECO:0000313" key="2">
    <source>
        <dbReference type="WBParaSite" id="PS1159_v2.g8060.t1"/>
    </source>
</evidence>
<evidence type="ECO:0000313" key="1">
    <source>
        <dbReference type="Proteomes" id="UP000887580"/>
    </source>
</evidence>
<dbReference type="WBParaSite" id="PS1159_v2.g8060.t1">
    <property type="protein sequence ID" value="PS1159_v2.g8060.t1"/>
    <property type="gene ID" value="PS1159_v2.g8060"/>
</dbReference>
<proteinExistence type="predicted"/>
<reference evidence="2" key="1">
    <citation type="submission" date="2022-11" db="UniProtKB">
        <authorList>
            <consortium name="WormBaseParasite"/>
        </authorList>
    </citation>
    <scope>IDENTIFICATION</scope>
</reference>
<sequence length="210" mass="24931">MKFIFFLLISLLLLIICIQRISATNKDKIFVRQDAVDLEDYEPFKSFKEHIQAADERKLNELLLKGRRVIYIVFSSLLLTLLFGGFMLHENKLFKNAGHRHIKCNLTNFTVIDFYNLSSEARNVKMEMIHLNKLLAFNLSIKTELQTILENLTNQYNQMKLKIDDQINLQRECDKIIQQQRYQILSAQRDAYLQRFHVFQVIYVIYMGAF</sequence>
<dbReference type="Proteomes" id="UP000887580">
    <property type="component" value="Unplaced"/>
</dbReference>
<protein>
    <submittedName>
        <fullName evidence="2">Transmembrane protein</fullName>
    </submittedName>
</protein>
<organism evidence="1 2">
    <name type="scientific">Panagrolaimus sp. PS1159</name>
    <dbReference type="NCBI Taxonomy" id="55785"/>
    <lineage>
        <taxon>Eukaryota</taxon>
        <taxon>Metazoa</taxon>
        <taxon>Ecdysozoa</taxon>
        <taxon>Nematoda</taxon>
        <taxon>Chromadorea</taxon>
        <taxon>Rhabditida</taxon>
        <taxon>Tylenchina</taxon>
        <taxon>Panagrolaimomorpha</taxon>
        <taxon>Panagrolaimoidea</taxon>
        <taxon>Panagrolaimidae</taxon>
        <taxon>Panagrolaimus</taxon>
    </lineage>
</organism>
<name>A0AC35GS18_9BILA</name>
<accession>A0AC35GS18</accession>